<comment type="caution">
    <text evidence="6">The sequence shown here is derived from an EMBL/GenBank/DDBJ whole genome shotgun (WGS) entry which is preliminary data.</text>
</comment>
<evidence type="ECO:0000256" key="3">
    <source>
        <dbReference type="ARBA" id="ARBA00023002"/>
    </source>
</evidence>
<dbReference type="PANTHER" id="PTHR42847">
    <property type="entry name" value="ALKANESULFONATE MONOOXYGENASE"/>
    <property type="match status" value="1"/>
</dbReference>
<dbReference type="InterPro" id="IPR036661">
    <property type="entry name" value="Luciferase-like_sf"/>
</dbReference>
<keyword evidence="2" id="KW-0288">FMN</keyword>
<organism evidence="6 7">
    <name type="scientific">Mycobacterium malmoense</name>
    <dbReference type="NCBI Taxonomy" id="1780"/>
    <lineage>
        <taxon>Bacteria</taxon>
        <taxon>Bacillati</taxon>
        <taxon>Actinomycetota</taxon>
        <taxon>Actinomycetes</taxon>
        <taxon>Mycobacteriales</taxon>
        <taxon>Mycobacteriaceae</taxon>
        <taxon>Mycobacterium</taxon>
    </lineage>
</organism>
<keyword evidence="3" id="KW-0560">Oxidoreductase</keyword>
<dbReference type="Pfam" id="PF00296">
    <property type="entry name" value="Bac_luciferase"/>
    <property type="match status" value="1"/>
</dbReference>
<dbReference type="GO" id="GO:0004497">
    <property type="term" value="F:monooxygenase activity"/>
    <property type="evidence" value="ECO:0007669"/>
    <property type="project" value="UniProtKB-KW"/>
</dbReference>
<dbReference type="InterPro" id="IPR011251">
    <property type="entry name" value="Luciferase-like_dom"/>
</dbReference>
<evidence type="ECO:0000256" key="1">
    <source>
        <dbReference type="ARBA" id="ARBA00022630"/>
    </source>
</evidence>
<evidence type="ECO:0000313" key="6">
    <source>
        <dbReference type="EMBL" id="ORA84760.1"/>
    </source>
</evidence>
<evidence type="ECO:0000313" key="7">
    <source>
        <dbReference type="Proteomes" id="UP000243140"/>
    </source>
</evidence>
<reference evidence="6 7" key="1">
    <citation type="submission" date="2017-02" db="EMBL/GenBank/DDBJ databases">
        <title>The new phylogeny of genus Mycobacterium.</title>
        <authorList>
            <person name="Tortoli E."/>
            <person name="Trovato A."/>
            <person name="Cirillo D.M."/>
        </authorList>
    </citation>
    <scope>NUCLEOTIDE SEQUENCE [LARGE SCALE GENOMIC DNA]</scope>
    <source>
        <strain evidence="6 7">IP1130001</strain>
    </source>
</reference>
<dbReference type="Gene3D" id="3.20.20.30">
    <property type="entry name" value="Luciferase-like domain"/>
    <property type="match status" value="1"/>
</dbReference>
<dbReference type="Proteomes" id="UP000243140">
    <property type="component" value="Unassembled WGS sequence"/>
</dbReference>
<keyword evidence="7" id="KW-1185">Reference proteome</keyword>
<protein>
    <submittedName>
        <fullName evidence="6">Monooxygenase</fullName>
    </submittedName>
</protein>
<sequence length="317" mass="34650">MTFMTSPLRVGIMLPSRETAMTGQHDARGLIKFATDAEDGGFDSVWVGDSLLARTRVEPLSILSAVAAVTSRVTLGTAALIAPLRHPLLAAAQVASVDQISGGRLVVGLGSGSPLPESRREFDAVDVPFAARGARLDETVALWRQAWDEQGRFAGRFWRIEDLAGALPTVKPKGPPLWLAGGDSAKVIERVANTYDGWLPYLPDADAYRRAWEQIAQRAVRPITPALYATVNLNGDHARAREELDTYTRLYYRQPIDVMSNLQAFRSGSVEECLDWLGRYVEAGARHLILRIGSLDAHPETLAERLVPALRTLDASV</sequence>
<dbReference type="SUPFAM" id="SSF51679">
    <property type="entry name" value="Bacterial luciferase-like"/>
    <property type="match status" value="1"/>
</dbReference>
<accession>A0ABX3SW85</accession>
<dbReference type="EMBL" id="MVHV01000003">
    <property type="protein sequence ID" value="ORA84760.1"/>
    <property type="molecule type" value="Genomic_DNA"/>
</dbReference>
<keyword evidence="4 6" id="KW-0503">Monooxygenase</keyword>
<name>A0ABX3SW85_MYCMA</name>
<evidence type="ECO:0000256" key="2">
    <source>
        <dbReference type="ARBA" id="ARBA00022643"/>
    </source>
</evidence>
<feature type="domain" description="Luciferase-like" evidence="5">
    <location>
        <begin position="9"/>
        <end position="249"/>
    </location>
</feature>
<evidence type="ECO:0000256" key="4">
    <source>
        <dbReference type="ARBA" id="ARBA00023033"/>
    </source>
</evidence>
<dbReference type="PANTHER" id="PTHR42847:SF4">
    <property type="entry name" value="ALKANESULFONATE MONOOXYGENASE-RELATED"/>
    <property type="match status" value="1"/>
</dbReference>
<dbReference type="InterPro" id="IPR050172">
    <property type="entry name" value="SsuD_RutA_monooxygenase"/>
</dbReference>
<keyword evidence="1" id="KW-0285">Flavoprotein</keyword>
<proteinExistence type="predicted"/>
<gene>
    <name evidence="6" type="ORF">BST29_04120</name>
</gene>
<evidence type="ECO:0000259" key="5">
    <source>
        <dbReference type="Pfam" id="PF00296"/>
    </source>
</evidence>